<dbReference type="InterPro" id="IPR001841">
    <property type="entry name" value="Znf_RING"/>
</dbReference>
<dbReference type="InterPro" id="IPR013083">
    <property type="entry name" value="Znf_RING/FYVE/PHD"/>
</dbReference>
<dbReference type="Proteomes" id="UP001160148">
    <property type="component" value="Unassembled WGS sequence"/>
</dbReference>
<evidence type="ECO:0000256" key="2">
    <source>
        <dbReference type="ARBA" id="ARBA00022771"/>
    </source>
</evidence>
<dbReference type="PROSITE" id="PS00518">
    <property type="entry name" value="ZF_RING_1"/>
    <property type="match status" value="1"/>
</dbReference>
<keyword evidence="2 4" id="KW-0863">Zinc-finger</keyword>
<keyword evidence="9" id="KW-1185">Reference proteome</keyword>
<dbReference type="AlphaFoldDB" id="A0AAV0VPH4"/>
<keyword evidence="5" id="KW-0175">Coiled coil</keyword>
<evidence type="ECO:0000259" key="7">
    <source>
        <dbReference type="PROSITE" id="PS50089"/>
    </source>
</evidence>
<feature type="coiled-coil region" evidence="5">
    <location>
        <begin position="52"/>
        <end position="107"/>
    </location>
</feature>
<gene>
    <name evidence="8" type="ORF">MEUPH1_LOCUS859</name>
</gene>
<sequence>MEGRSDDGQPPSKKRMDNNSTRLLQISTEVELKARDDLRKLDMDMHNANVYHKGMLDRLKQLSNKLKKTQNAAEKLQIMIKNTTDEIEKSKNEQDEILTVRRKLEKQTTYYDFCKHLLNIDPEDSGLWYFTGDECPVCLEKYKNMAKLNRCQHLLCVNCLTSWLETSHSCPLCISEIIGYDIFDSTLMRAKYVTATEHYHACNSKVDVYTSPVSDGSESVPSPPIIV</sequence>
<dbReference type="PROSITE" id="PS50089">
    <property type="entry name" value="ZF_RING_2"/>
    <property type="match status" value="1"/>
</dbReference>
<evidence type="ECO:0000256" key="6">
    <source>
        <dbReference type="SAM" id="MobiDB-lite"/>
    </source>
</evidence>
<proteinExistence type="predicted"/>
<feature type="region of interest" description="Disordered" evidence="6">
    <location>
        <begin position="1"/>
        <end position="22"/>
    </location>
</feature>
<dbReference type="Pfam" id="PF13639">
    <property type="entry name" value="zf-RING_2"/>
    <property type="match status" value="1"/>
</dbReference>
<keyword evidence="1" id="KW-0479">Metal-binding</keyword>
<protein>
    <recommendedName>
        <fullName evidence="7">RING-type domain-containing protein</fullName>
    </recommendedName>
</protein>
<evidence type="ECO:0000256" key="4">
    <source>
        <dbReference type="PROSITE-ProRule" id="PRU00175"/>
    </source>
</evidence>
<evidence type="ECO:0000256" key="1">
    <source>
        <dbReference type="ARBA" id="ARBA00022723"/>
    </source>
</evidence>
<feature type="domain" description="RING-type" evidence="7">
    <location>
        <begin position="135"/>
        <end position="173"/>
    </location>
</feature>
<reference evidence="8 9" key="1">
    <citation type="submission" date="2023-01" db="EMBL/GenBank/DDBJ databases">
        <authorList>
            <person name="Whitehead M."/>
        </authorList>
    </citation>
    <scope>NUCLEOTIDE SEQUENCE [LARGE SCALE GENOMIC DNA]</scope>
</reference>
<evidence type="ECO:0000256" key="3">
    <source>
        <dbReference type="ARBA" id="ARBA00022833"/>
    </source>
</evidence>
<dbReference type="SMART" id="SM00184">
    <property type="entry name" value="RING"/>
    <property type="match status" value="1"/>
</dbReference>
<dbReference type="InterPro" id="IPR017907">
    <property type="entry name" value="Znf_RING_CS"/>
</dbReference>
<dbReference type="InterPro" id="IPR047126">
    <property type="entry name" value="RNF141-like"/>
</dbReference>
<dbReference type="EMBL" id="CARXXK010000001">
    <property type="protein sequence ID" value="CAI6343621.1"/>
    <property type="molecule type" value="Genomic_DNA"/>
</dbReference>
<comment type="caution">
    <text evidence="8">The sequence shown here is derived from an EMBL/GenBank/DDBJ whole genome shotgun (WGS) entry which is preliminary data.</text>
</comment>
<dbReference type="SUPFAM" id="SSF57850">
    <property type="entry name" value="RING/U-box"/>
    <property type="match status" value="1"/>
</dbReference>
<dbReference type="Gene3D" id="3.30.40.10">
    <property type="entry name" value="Zinc/RING finger domain, C3HC4 (zinc finger)"/>
    <property type="match status" value="1"/>
</dbReference>
<keyword evidence="3" id="KW-0862">Zinc</keyword>
<evidence type="ECO:0000313" key="9">
    <source>
        <dbReference type="Proteomes" id="UP001160148"/>
    </source>
</evidence>
<evidence type="ECO:0000313" key="8">
    <source>
        <dbReference type="EMBL" id="CAI6343621.1"/>
    </source>
</evidence>
<dbReference type="GO" id="GO:0008270">
    <property type="term" value="F:zinc ion binding"/>
    <property type="evidence" value="ECO:0007669"/>
    <property type="project" value="UniProtKB-KW"/>
</dbReference>
<accession>A0AAV0VPH4</accession>
<evidence type="ECO:0000256" key="5">
    <source>
        <dbReference type="SAM" id="Coils"/>
    </source>
</evidence>
<name>A0AAV0VPH4_9HEMI</name>
<dbReference type="PANTHER" id="PTHR12109">
    <property type="entry name" value="RING FINGER PROTEIN 141-RELATED"/>
    <property type="match status" value="1"/>
</dbReference>
<organism evidence="8 9">
    <name type="scientific">Macrosiphum euphorbiae</name>
    <name type="common">potato aphid</name>
    <dbReference type="NCBI Taxonomy" id="13131"/>
    <lineage>
        <taxon>Eukaryota</taxon>
        <taxon>Metazoa</taxon>
        <taxon>Ecdysozoa</taxon>
        <taxon>Arthropoda</taxon>
        <taxon>Hexapoda</taxon>
        <taxon>Insecta</taxon>
        <taxon>Pterygota</taxon>
        <taxon>Neoptera</taxon>
        <taxon>Paraneoptera</taxon>
        <taxon>Hemiptera</taxon>
        <taxon>Sternorrhyncha</taxon>
        <taxon>Aphidomorpha</taxon>
        <taxon>Aphidoidea</taxon>
        <taxon>Aphididae</taxon>
        <taxon>Macrosiphini</taxon>
        <taxon>Macrosiphum</taxon>
    </lineage>
</organism>